<dbReference type="Proteomes" id="UP000295703">
    <property type="component" value="Unassembled WGS sequence"/>
</dbReference>
<feature type="region of interest" description="Disordered" evidence="1">
    <location>
        <begin position="261"/>
        <end position="295"/>
    </location>
</feature>
<dbReference type="EMBL" id="RYZW01000001">
    <property type="protein sequence ID" value="TDZ75129.1"/>
    <property type="molecule type" value="Genomic_DNA"/>
</dbReference>
<feature type="compositionally biased region" description="Low complexity" evidence="1">
    <location>
        <begin position="594"/>
        <end position="606"/>
    </location>
</feature>
<dbReference type="AlphaFoldDB" id="A0A4R8RSY4"/>
<reference evidence="2 3" key="1">
    <citation type="submission" date="2018-12" db="EMBL/GenBank/DDBJ databases">
        <title>Genome sequence and assembly of Colletotrichum trifolii.</title>
        <authorList>
            <person name="Gan P."/>
            <person name="Shirasu K."/>
        </authorList>
    </citation>
    <scope>NUCLEOTIDE SEQUENCE [LARGE SCALE GENOMIC DNA]</scope>
    <source>
        <strain evidence="2 3">543-2</strain>
    </source>
</reference>
<accession>A0A4R8RSY4</accession>
<protein>
    <submittedName>
        <fullName evidence="2">Uncharacterized protein</fullName>
    </submittedName>
</protein>
<sequence length="663" mass="74990">MCYIVKTLYTFCAHATFPSGGQRVFDRHLPCHRPNHKTNPKTGKPWCVPESCQHSKSLHTNHGFCPSCVRTFFQYTKSPTYVKTSSYQILKNYWSYKDANTKAYLVDAVLVPPEALFSPPPTYDAPVTPKKRRLFTFKNNAAPVHEVPDRAVLRHARLLQLGLDRSFNMKSDTCVDCQRGVSRRNWEDFSLKIVEDAIRWAQTLDDEDTVLRHVYPVSVPELSWVASRTSNEDPPPPEPKVGGRRFNSIKKVFMSRPQVGDNAPVVLRGDSTVGNPDSRRRRRGDSPVPMMGKQPTYCEFRHPIPLLLKQNTYKRGTDEHLPATTYVPEPAAAYRPSGNAASSWKSDEPDFDDFSGVHGQDDERYYVEAEELPRDPFDYGPYDATYREPVSEWYEDLARSDRRASSHAADLDNASAGDVDAYLDDGAGSRITQVERGTRVPPADSDTQERWYREGVAAARRFNGETRSNIIDERAASHPRLFDETLPDVSYNAAQTRSEYQRSRPLTEAHHPPPVRRGRAGPILPDVPMVPLRRTQHLDLTPRQQYVNGDKALRSEEARRLTAAHRVAKVPDDAVFGTVGPRSSGLRKKPPPAAASSSSSSSSSAPRPRCNLRWCEAHGFEKHRNCEGCLTGEVWEEVVIPRFEEVVNMENVQTKDGLYPWQM</sequence>
<evidence type="ECO:0000313" key="2">
    <source>
        <dbReference type="EMBL" id="TDZ75129.1"/>
    </source>
</evidence>
<name>A0A4R8RSY4_COLTR</name>
<proteinExistence type="predicted"/>
<keyword evidence="3" id="KW-1185">Reference proteome</keyword>
<feature type="compositionally biased region" description="Basic and acidic residues" evidence="1">
    <location>
        <begin position="499"/>
        <end position="511"/>
    </location>
</feature>
<feature type="region of interest" description="Disordered" evidence="1">
    <location>
        <begin position="496"/>
        <end position="527"/>
    </location>
</feature>
<organism evidence="2 3">
    <name type="scientific">Colletotrichum trifolii</name>
    <dbReference type="NCBI Taxonomy" id="5466"/>
    <lineage>
        <taxon>Eukaryota</taxon>
        <taxon>Fungi</taxon>
        <taxon>Dikarya</taxon>
        <taxon>Ascomycota</taxon>
        <taxon>Pezizomycotina</taxon>
        <taxon>Sordariomycetes</taxon>
        <taxon>Hypocreomycetidae</taxon>
        <taxon>Glomerellales</taxon>
        <taxon>Glomerellaceae</taxon>
        <taxon>Colletotrichum</taxon>
        <taxon>Colletotrichum orbiculare species complex</taxon>
    </lineage>
</organism>
<feature type="region of interest" description="Disordered" evidence="1">
    <location>
        <begin position="574"/>
        <end position="608"/>
    </location>
</feature>
<evidence type="ECO:0000256" key="1">
    <source>
        <dbReference type="SAM" id="MobiDB-lite"/>
    </source>
</evidence>
<gene>
    <name evidence="2" type="ORF">CTRI78_v000189</name>
</gene>
<evidence type="ECO:0000313" key="3">
    <source>
        <dbReference type="Proteomes" id="UP000295703"/>
    </source>
</evidence>
<comment type="caution">
    <text evidence="2">The sequence shown here is derived from an EMBL/GenBank/DDBJ whole genome shotgun (WGS) entry which is preliminary data.</text>
</comment>